<feature type="compositionally biased region" description="Polar residues" evidence="1">
    <location>
        <begin position="64"/>
        <end position="88"/>
    </location>
</feature>
<evidence type="ECO:0000256" key="1">
    <source>
        <dbReference type="SAM" id="MobiDB-lite"/>
    </source>
</evidence>
<comment type="caution">
    <text evidence="2">The sequence shown here is derived from an EMBL/GenBank/DDBJ whole genome shotgun (WGS) entry which is preliminary data.</text>
</comment>
<name>A0AAW0DTP3_9AGAR</name>
<dbReference type="EMBL" id="JAYKXP010000009">
    <property type="protein sequence ID" value="KAK7054465.1"/>
    <property type="molecule type" value="Genomic_DNA"/>
</dbReference>
<protein>
    <submittedName>
        <fullName evidence="2">Uncharacterized protein</fullName>
    </submittedName>
</protein>
<evidence type="ECO:0000313" key="3">
    <source>
        <dbReference type="Proteomes" id="UP001383192"/>
    </source>
</evidence>
<dbReference type="AlphaFoldDB" id="A0AAW0DTP3"/>
<reference evidence="2 3" key="1">
    <citation type="submission" date="2024-01" db="EMBL/GenBank/DDBJ databases">
        <title>A draft genome for a cacao thread blight-causing isolate of Paramarasmius palmivorus.</title>
        <authorList>
            <person name="Baruah I.K."/>
            <person name="Bukari Y."/>
            <person name="Amoako-Attah I."/>
            <person name="Meinhardt L.W."/>
            <person name="Bailey B.A."/>
            <person name="Cohen S.P."/>
        </authorList>
    </citation>
    <scope>NUCLEOTIDE SEQUENCE [LARGE SCALE GENOMIC DNA]</scope>
    <source>
        <strain evidence="2 3">GH-12</strain>
    </source>
</reference>
<gene>
    <name evidence="2" type="ORF">VNI00_003663</name>
</gene>
<keyword evidence="3" id="KW-1185">Reference proteome</keyword>
<sequence length="202" mass="21898">MPSRSAKKVTAIELSDGDLSDSSIVYVKSGVAPKTKPATKVAAFGDITSDDEVVVVEKKRKPSLTRSESSSPTKSARIAGSSSRQPASSPDGKVRSPAVRDLTEGRPLKLETRDPRPPVTPPRRSVPSNESPTKRPQRTPKPTEKAKYNANTPTTSLAERLDRLTQRDESPEVAEEWGFSSVLPRLLSDFCVESLIPPIDPP</sequence>
<evidence type="ECO:0000313" key="2">
    <source>
        <dbReference type="EMBL" id="KAK7054465.1"/>
    </source>
</evidence>
<accession>A0AAW0DTP3</accession>
<feature type="compositionally biased region" description="Basic and acidic residues" evidence="1">
    <location>
        <begin position="101"/>
        <end position="116"/>
    </location>
</feature>
<feature type="region of interest" description="Disordered" evidence="1">
    <location>
        <begin position="45"/>
        <end position="156"/>
    </location>
</feature>
<organism evidence="2 3">
    <name type="scientific">Paramarasmius palmivorus</name>
    <dbReference type="NCBI Taxonomy" id="297713"/>
    <lineage>
        <taxon>Eukaryota</taxon>
        <taxon>Fungi</taxon>
        <taxon>Dikarya</taxon>
        <taxon>Basidiomycota</taxon>
        <taxon>Agaricomycotina</taxon>
        <taxon>Agaricomycetes</taxon>
        <taxon>Agaricomycetidae</taxon>
        <taxon>Agaricales</taxon>
        <taxon>Marasmiineae</taxon>
        <taxon>Marasmiaceae</taxon>
        <taxon>Paramarasmius</taxon>
    </lineage>
</organism>
<proteinExistence type="predicted"/>
<dbReference type="Proteomes" id="UP001383192">
    <property type="component" value="Unassembled WGS sequence"/>
</dbReference>